<dbReference type="PROSITE" id="PS52050">
    <property type="entry name" value="WYL"/>
    <property type="match status" value="1"/>
</dbReference>
<protein>
    <submittedName>
        <fullName evidence="1">WYL domain-containing protein</fullName>
    </submittedName>
</protein>
<dbReference type="EMBL" id="CP051774">
    <property type="protein sequence ID" value="QJE99093.1"/>
    <property type="molecule type" value="Genomic_DNA"/>
</dbReference>
<dbReference type="KEGG" id="luo:HHL09_26045"/>
<organism evidence="1 2">
    <name type="scientific">Luteolibacter luteus</name>
    <dbReference type="NCBI Taxonomy" id="2728835"/>
    <lineage>
        <taxon>Bacteria</taxon>
        <taxon>Pseudomonadati</taxon>
        <taxon>Verrucomicrobiota</taxon>
        <taxon>Verrucomicrobiia</taxon>
        <taxon>Verrucomicrobiales</taxon>
        <taxon>Verrucomicrobiaceae</taxon>
        <taxon>Luteolibacter</taxon>
    </lineage>
</organism>
<proteinExistence type="predicted"/>
<evidence type="ECO:0000313" key="1">
    <source>
        <dbReference type="EMBL" id="QJE99093.1"/>
    </source>
</evidence>
<dbReference type="Proteomes" id="UP000501812">
    <property type="component" value="Chromosome"/>
</dbReference>
<sequence length="102" mass="11712">MRSKPSLQQLRDAILLRRVIEFRYRGAVVKAEPRILGRGGRYGAFMLLAWQLGEQGGWQLFRFGEIHGVAILPEPIEARRPSCARLKRQIVEMDTWAIPVPD</sequence>
<accession>A0A858RSX3</accession>
<dbReference type="AlphaFoldDB" id="A0A858RSX3"/>
<keyword evidence="2" id="KW-1185">Reference proteome</keyword>
<reference evidence="1 2" key="1">
    <citation type="submission" date="2020-04" db="EMBL/GenBank/DDBJ databases">
        <title>Luteolibacter sp. G-1-1-1 isolated from soil.</title>
        <authorList>
            <person name="Dahal R.H."/>
        </authorList>
    </citation>
    <scope>NUCLEOTIDE SEQUENCE [LARGE SCALE GENOMIC DNA]</scope>
    <source>
        <strain evidence="1 2">G-1-1-1</strain>
    </source>
</reference>
<dbReference type="RefSeq" id="WP_169457579.1">
    <property type="nucleotide sequence ID" value="NZ_CP051774.1"/>
</dbReference>
<evidence type="ECO:0000313" key="2">
    <source>
        <dbReference type="Proteomes" id="UP000501812"/>
    </source>
</evidence>
<name>A0A858RSX3_9BACT</name>
<gene>
    <name evidence="1" type="ORF">HHL09_26045</name>
</gene>